<keyword evidence="2" id="KW-0812">Transmembrane</keyword>
<feature type="transmembrane region" description="Helical" evidence="2">
    <location>
        <begin position="12"/>
        <end position="29"/>
    </location>
</feature>
<keyword evidence="2" id="KW-0472">Membrane</keyword>
<feature type="compositionally biased region" description="Polar residues" evidence="1">
    <location>
        <begin position="92"/>
        <end position="104"/>
    </location>
</feature>
<dbReference type="Proteomes" id="UP000178808">
    <property type="component" value="Unassembled WGS sequence"/>
</dbReference>
<feature type="transmembrane region" description="Helical" evidence="2">
    <location>
        <begin position="35"/>
        <end position="59"/>
    </location>
</feature>
<keyword evidence="2" id="KW-1133">Transmembrane helix</keyword>
<dbReference type="EMBL" id="MHIZ01000002">
    <property type="protein sequence ID" value="OGY60894.1"/>
    <property type="molecule type" value="Genomic_DNA"/>
</dbReference>
<evidence type="ECO:0000313" key="3">
    <source>
        <dbReference type="EMBL" id="OGY60894.1"/>
    </source>
</evidence>
<evidence type="ECO:0000313" key="4">
    <source>
        <dbReference type="Proteomes" id="UP000178808"/>
    </source>
</evidence>
<accession>A0A1G1Z8P7</accession>
<feature type="region of interest" description="Disordered" evidence="1">
    <location>
        <begin position="72"/>
        <end position="104"/>
    </location>
</feature>
<evidence type="ECO:0000256" key="2">
    <source>
        <dbReference type="SAM" id="Phobius"/>
    </source>
</evidence>
<gene>
    <name evidence="3" type="ORF">A3I31_00835</name>
</gene>
<reference evidence="3 4" key="1">
    <citation type="journal article" date="2016" name="Nat. Commun.">
        <title>Thousands of microbial genomes shed light on interconnected biogeochemical processes in an aquifer system.</title>
        <authorList>
            <person name="Anantharaman K."/>
            <person name="Brown C.T."/>
            <person name="Hug L.A."/>
            <person name="Sharon I."/>
            <person name="Castelle C.J."/>
            <person name="Probst A.J."/>
            <person name="Thomas B.C."/>
            <person name="Singh A."/>
            <person name="Wilkins M.J."/>
            <person name="Karaoz U."/>
            <person name="Brodie E.L."/>
            <person name="Williams K.H."/>
            <person name="Hubbard S.S."/>
            <person name="Banfield J.F."/>
        </authorList>
    </citation>
    <scope>NUCLEOTIDE SEQUENCE [LARGE SCALE GENOMIC DNA]</scope>
</reference>
<dbReference type="AlphaFoldDB" id="A0A1G1Z8P7"/>
<comment type="caution">
    <text evidence="3">The sequence shown here is derived from an EMBL/GenBank/DDBJ whole genome shotgun (WGS) entry which is preliminary data.</text>
</comment>
<sequence length="104" mass="11657">MLLKRLVISSGFAKVASVLIMFVVMIAVVKTFPELISFVTMTNVVIGSVFLVIGIYLGASITKESELKRNFPKRKKGFKSNPIVMPNRETRPQTSNPNQPRFNQ</sequence>
<evidence type="ECO:0000256" key="1">
    <source>
        <dbReference type="SAM" id="MobiDB-lite"/>
    </source>
</evidence>
<proteinExistence type="predicted"/>
<protein>
    <submittedName>
        <fullName evidence="3">Uncharacterized protein</fullName>
    </submittedName>
</protein>
<name>A0A1G1Z8P7_9BACT</name>
<organism evidence="3 4">
    <name type="scientific">Candidatus Colwellbacteria bacterium RIFCSPLOWO2_02_FULL_44_20b</name>
    <dbReference type="NCBI Taxonomy" id="1797691"/>
    <lineage>
        <taxon>Bacteria</taxon>
        <taxon>Candidatus Colwelliibacteriota</taxon>
    </lineage>
</organism>